<feature type="transmembrane region" description="Helical" evidence="1">
    <location>
        <begin position="386"/>
        <end position="407"/>
    </location>
</feature>
<dbReference type="RefSeq" id="WP_034874959.1">
    <property type="nucleotide sequence ID" value="NZ_JOKG01000002.1"/>
</dbReference>
<keyword evidence="3" id="KW-1185">Reference proteome</keyword>
<dbReference type="eggNOG" id="COG0841">
    <property type="taxonomic scope" value="Bacteria"/>
</dbReference>
<name>A0A081N8S6_9GAMM</name>
<proteinExistence type="predicted"/>
<evidence type="ECO:0000256" key="1">
    <source>
        <dbReference type="SAM" id="Phobius"/>
    </source>
</evidence>
<dbReference type="Gene3D" id="3.30.70.1430">
    <property type="entry name" value="Multidrug efflux transporter AcrB pore domain"/>
    <property type="match status" value="2"/>
</dbReference>
<keyword evidence="1" id="KW-0472">Membrane</keyword>
<gene>
    <name evidence="2" type="ORF">GZ77_11300</name>
</gene>
<feature type="transmembrane region" description="Helical" evidence="1">
    <location>
        <begin position="460"/>
        <end position="483"/>
    </location>
</feature>
<sequence length="1013" mass="110908">MKLPAIAIQNRRFTLVVMLLLVTLGIVSLMTMPRSEDPQFTFPATMVRVVYPGTNPLDMEKLIVDPIEEAINELDDIRVLKSDIEDGLAVIRVEFLYGTDPQDQYDDVVAEISKIRDQLPDDIPVLAIDRISPIDVSIIQIALMSESQSYNTLRLTGEKLEKRLERIPGIKKATTEAFPEQQLQVRADLARMQELGIGVEDLISAIQASGVNLPGGHVLAGSRRFTVRTSGDFKDIEAVERTAVVSTPGRVVFVKDIADIAFADALPTYQARFQGTRSIFITVVQRKGSNIFTVMDGIKETLDQFEQELPADINIGIAHDQSESVHERVSQFFNSLIQGLVLVGLLIILFLGARSAIVIILAIPLSVFIGLGWVDLAGYGLQQMSIAGLVIALGLLVDNAIVVTENVHRFLRKGYPRMEAAAKGASQVGWAVISGTLTTILAFLPIMLLQTGAGIFLRSMPVTVILTLLASLIIALSLSPLLASVMLKGHDSKPPLLLRGLQAFTHGPYKAMLSGALRYPVLILMIAVATLAGSIMLAGTLGVSMFPKAEKPMLLVNVELPEGSSFQQTDDAVRQVEDIVKDFPLVRSVVSNIGKDNPRIYYNIFPKRQVPNYAQLVINLNSGQLSEVEPFVETLREEFNRIVGARVVVKELLQGPPYEAPIAFRIMGDDLNRVLTVSRDIEQIIARTPGTVNVDNPLDNPKVDLNITINRDKAAMYGVAISSIDQVIRASLVGVPVSQFRDHSGEDYPIIVKGQSSGRDPQIEDFDRMMVKSASGQLVPVKQLVKLEMQDALPRFQHHLTERMARITADLKAGYQAETVTNAIRAELDQYEWPKGVSYQVGGEQEQREESFDGMTKVLLIALLGIFAVLVLQFNSFSQPLVIFTAIPFAVTGMILALWFAGFTFSFTAFIGLTSLVGIVVNNSIILVDYSNQLRKNGMELREAILEAGQVRLLPILLTTLTTIGGLLPLTLSGSVMWAPMGASIIGGLLVSTLLTLFVVPVLYSLLGKRALD</sequence>
<feature type="transmembrane region" description="Helical" evidence="1">
    <location>
        <begin position="881"/>
        <end position="901"/>
    </location>
</feature>
<dbReference type="Proteomes" id="UP000028006">
    <property type="component" value="Unassembled WGS sequence"/>
</dbReference>
<dbReference type="Gene3D" id="3.30.70.1320">
    <property type="entry name" value="Multidrug efflux transporter AcrB pore domain like"/>
    <property type="match status" value="1"/>
</dbReference>
<dbReference type="GO" id="GO:0005886">
    <property type="term" value="C:plasma membrane"/>
    <property type="evidence" value="ECO:0007669"/>
    <property type="project" value="TreeGrafter"/>
</dbReference>
<feature type="transmembrane region" description="Helical" evidence="1">
    <location>
        <begin position="854"/>
        <end position="874"/>
    </location>
</feature>
<dbReference type="SUPFAM" id="SSF82866">
    <property type="entry name" value="Multidrug efflux transporter AcrB transmembrane domain"/>
    <property type="match status" value="2"/>
</dbReference>
<keyword evidence="1" id="KW-0812">Transmembrane</keyword>
<feature type="transmembrane region" description="Helical" evidence="1">
    <location>
        <begin position="519"/>
        <end position="546"/>
    </location>
</feature>
<feature type="transmembrane region" description="Helical" evidence="1">
    <location>
        <begin position="12"/>
        <end position="32"/>
    </location>
</feature>
<feature type="transmembrane region" description="Helical" evidence="1">
    <location>
        <begin position="428"/>
        <end position="448"/>
    </location>
</feature>
<accession>A0A081N8S6</accession>
<dbReference type="PANTHER" id="PTHR32063:SF24">
    <property type="entry name" value="CATION EFFLUX SYSTEM (ACRB_ACRD_ACRF FAMILY)"/>
    <property type="match status" value="1"/>
</dbReference>
<evidence type="ECO:0000313" key="2">
    <source>
        <dbReference type="EMBL" id="KEQ14849.1"/>
    </source>
</evidence>
<feature type="transmembrane region" description="Helical" evidence="1">
    <location>
        <begin position="984"/>
        <end position="1007"/>
    </location>
</feature>
<feature type="transmembrane region" description="Helical" evidence="1">
    <location>
        <begin position="356"/>
        <end position="374"/>
    </location>
</feature>
<dbReference type="AlphaFoldDB" id="A0A081N8S6"/>
<reference evidence="2 3" key="1">
    <citation type="submission" date="2014-06" db="EMBL/GenBank/DDBJ databases">
        <title>Whole Genome Sequences of Three Symbiotic Endozoicomonas Bacteria.</title>
        <authorList>
            <person name="Neave M.J."/>
            <person name="Apprill A."/>
            <person name="Voolstra C.R."/>
        </authorList>
    </citation>
    <scope>NUCLEOTIDE SEQUENCE [LARGE SCALE GENOMIC DNA]</scope>
    <source>
        <strain evidence="2 3">LMG 24815</strain>
    </source>
</reference>
<dbReference type="Gene3D" id="1.20.1640.10">
    <property type="entry name" value="Multidrug efflux transporter AcrB transmembrane domain"/>
    <property type="match status" value="2"/>
</dbReference>
<dbReference type="Gene3D" id="3.30.70.1440">
    <property type="entry name" value="Multidrug efflux transporter AcrB pore domain"/>
    <property type="match status" value="1"/>
</dbReference>
<feature type="transmembrane region" description="Helical" evidence="1">
    <location>
        <begin position="951"/>
        <end position="972"/>
    </location>
</feature>
<protein>
    <submittedName>
        <fullName evidence="2">Multidrug transporter</fullName>
    </submittedName>
</protein>
<dbReference type="GO" id="GO:0042910">
    <property type="term" value="F:xenobiotic transmembrane transporter activity"/>
    <property type="evidence" value="ECO:0007669"/>
    <property type="project" value="TreeGrafter"/>
</dbReference>
<dbReference type="SUPFAM" id="SSF82693">
    <property type="entry name" value="Multidrug efflux transporter AcrB pore domain, PN1, PN2, PC1 and PC2 subdomains"/>
    <property type="match status" value="3"/>
</dbReference>
<dbReference type="PRINTS" id="PR00702">
    <property type="entry name" value="ACRIFLAVINRP"/>
</dbReference>
<dbReference type="Gene3D" id="3.30.2090.10">
    <property type="entry name" value="Multidrug efflux transporter AcrB TolC docking domain, DN and DC subdomains"/>
    <property type="match status" value="2"/>
</dbReference>
<feature type="transmembrane region" description="Helical" evidence="1">
    <location>
        <begin position="332"/>
        <end position="351"/>
    </location>
</feature>
<dbReference type="InterPro" id="IPR001036">
    <property type="entry name" value="Acrflvin-R"/>
</dbReference>
<organism evidence="2 3">
    <name type="scientific">Endozoicomonas montiporae</name>
    <dbReference type="NCBI Taxonomy" id="1027273"/>
    <lineage>
        <taxon>Bacteria</taxon>
        <taxon>Pseudomonadati</taxon>
        <taxon>Pseudomonadota</taxon>
        <taxon>Gammaproteobacteria</taxon>
        <taxon>Oceanospirillales</taxon>
        <taxon>Endozoicomonadaceae</taxon>
        <taxon>Endozoicomonas</taxon>
    </lineage>
</organism>
<keyword evidence="1" id="KW-1133">Transmembrane helix</keyword>
<dbReference type="InterPro" id="IPR027463">
    <property type="entry name" value="AcrB_DN_DC_subdom"/>
</dbReference>
<comment type="caution">
    <text evidence="2">The sequence shown here is derived from an EMBL/GenBank/DDBJ whole genome shotgun (WGS) entry which is preliminary data.</text>
</comment>
<dbReference type="Pfam" id="PF00873">
    <property type="entry name" value="ACR_tran"/>
    <property type="match status" value="1"/>
</dbReference>
<dbReference type="SUPFAM" id="SSF82714">
    <property type="entry name" value="Multidrug efflux transporter AcrB TolC docking domain, DN and DC subdomains"/>
    <property type="match status" value="2"/>
</dbReference>
<feature type="transmembrane region" description="Helical" evidence="1">
    <location>
        <begin position="907"/>
        <end position="930"/>
    </location>
</feature>
<evidence type="ECO:0000313" key="3">
    <source>
        <dbReference type="Proteomes" id="UP000028006"/>
    </source>
</evidence>
<dbReference type="PANTHER" id="PTHR32063">
    <property type="match status" value="1"/>
</dbReference>
<dbReference type="EMBL" id="JOKG01000002">
    <property type="protein sequence ID" value="KEQ14849.1"/>
    <property type="molecule type" value="Genomic_DNA"/>
</dbReference>